<accession>A0A075R171</accession>
<proteinExistence type="predicted"/>
<reference evidence="2 3" key="1">
    <citation type="journal article" date="2011" name="J. Bacteriol.">
        <title>Genome sequence of Brevibacillus laterosporus LMG 15441, a pathogen of invertebrates.</title>
        <authorList>
            <person name="Djukic M."/>
            <person name="Poehlein A."/>
            <person name="Thurmer A."/>
            <person name="Daniel R."/>
        </authorList>
    </citation>
    <scope>NUCLEOTIDE SEQUENCE [LARGE SCALE GENOMIC DNA]</scope>
    <source>
        <strain evidence="2 3">LMG 15441</strain>
    </source>
</reference>
<evidence type="ECO:0000313" key="2">
    <source>
        <dbReference type="EMBL" id="AIG25196.1"/>
    </source>
</evidence>
<sequence>MMKKIVISTIIFSTFLSLTFIVYDKFMGVYSEKYSASKVYNEDPGH</sequence>
<dbReference type="KEGG" id="blr:BRLA_c008550"/>
<keyword evidence="1" id="KW-1133">Transmembrane helix</keyword>
<evidence type="ECO:0000256" key="1">
    <source>
        <dbReference type="SAM" id="Phobius"/>
    </source>
</evidence>
<organism evidence="2 3">
    <name type="scientific">Brevibacillus laterosporus LMG 15441</name>
    <dbReference type="NCBI Taxonomy" id="1042163"/>
    <lineage>
        <taxon>Bacteria</taxon>
        <taxon>Bacillati</taxon>
        <taxon>Bacillota</taxon>
        <taxon>Bacilli</taxon>
        <taxon>Bacillales</taxon>
        <taxon>Paenibacillaceae</taxon>
        <taxon>Brevibacillus</taxon>
    </lineage>
</organism>
<evidence type="ECO:0000313" key="3">
    <source>
        <dbReference type="Proteomes" id="UP000005850"/>
    </source>
</evidence>
<dbReference type="HOGENOM" id="CLU_3180985_0_0_9"/>
<keyword evidence="3" id="KW-1185">Reference proteome</keyword>
<gene>
    <name evidence="2" type="ORF">BRLA_c008550</name>
</gene>
<dbReference type="EMBL" id="CP007806">
    <property type="protein sequence ID" value="AIG25196.1"/>
    <property type="molecule type" value="Genomic_DNA"/>
</dbReference>
<name>A0A075R171_BRELA</name>
<feature type="transmembrane region" description="Helical" evidence="1">
    <location>
        <begin position="6"/>
        <end position="23"/>
    </location>
</feature>
<keyword evidence="1" id="KW-0812">Transmembrane</keyword>
<protein>
    <submittedName>
        <fullName evidence="2">Uncharacterized protein</fullName>
    </submittedName>
</protein>
<dbReference type="Proteomes" id="UP000005850">
    <property type="component" value="Chromosome"/>
</dbReference>
<dbReference type="AlphaFoldDB" id="A0A075R171"/>
<keyword evidence="1" id="KW-0472">Membrane</keyword>